<dbReference type="PANTHER" id="PTHR48069:SF3">
    <property type="entry name" value="DIHYDROFOLATE REDUCTASE"/>
    <property type="match status" value="1"/>
</dbReference>
<evidence type="ECO:0000259" key="8">
    <source>
        <dbReference type="PROSITE" id="PS51330"/>
    </source>
</evidence>
<dbReference type="PIRSF" id="PIRSF000194">
    <property type="entry name" value="DHFR"/>
    <property type="match status" value="1"/>
</dbReference>
<dbReference type="CDD" id="cd00209">
    <property type="entry name" value="DHFR"/>
    <property type="match status" value="1"/>
</dbReference>
<evidence type="ECO:0000256" key="3">
    <source>
        <dbReference type="ARBA" id="ARBA00012856"/>
    </source>
</evidence>
<comment type="similarity">
    <text evidence="2">Belongs to the dihydrofolate reductase family.</text>
</comment>
<dbReference type="EC" id="1.5.1.3" evidence="3"/>
<name>A0A3U9UWN1_SALET</name>
<reference evidence="9" key="2">
    <citation type="submission" date="2019-10" db="EMBL/GenBank/DDBJ databases">
        <authorList>
            <consortium name="NCBI Pathogen Detection Project"/>
        </authorList>
    </citation>
    <scope>NUCLEOTIDE SEQUENCE</scope>
    <source>
        <strain evidence="9">Salmonella enterica</strain>
    </source>
</reference>
<comment type="caution">
    <text evidence="9">The sequence shown here is derived from an EMBL/GenBank/DDBJ whole genome shotgun (WGS) entry which is preliminary data.</text>
</comment>
<reference evidence="9" key="1">
    <citation type="journal article" date="2018" name="Genome Biol.">
        <title>SKESA: strategic k-mer extension for scrupulous assemblies.</title>
        <authorList>
            <person name="Souvorov A."/>
            <person name="Agarwala R."/>
            <person name="Lipman D.J."/>
        </authorList>
    </citation>
    <scope>NUCLEOTIDE SEQUENCE</scope>
    <source>
        <strain evidence="9">Salmonella enterica</strain>
    </source>
</reference>
<dbReference type="GO" id="GO:0005829">
    <property type="term" value="C:cytosol"/>
    <property type="evidence" value="ECO:0007669"/>
    <property type="project" value="TreeGrafter"/>
</dbReference>
<dbReference type="UniPathway" id="UPA00077">
    <property type="reaction ID" value="UER00158"/>
</dbReference>
<sequence length="142" mass="15722">PNIPWKIPGEQKIFRRLTEGKVVVMGRKTFESIGKPLPNRHTLVISRQANYRATGCVVVSTLSHAIALASELGNELYVAGGAEIYTLALPHAHGVFLSEVHQTFEGDAFFPMLNETEFELVSTETIQAVIPYTHSVYARRNG</sequence>
<dbReference type="PANTHER" id="PTHR48069">
    <property type="entry name" value="DIHYDROFOLATE REDUCTASE"/>
    <property type="match status" value="1"/>
</dbReference>
<feature type="non-terminal residue" evidence="9">
    <location>
        <position position="1"/>
    </location>
</feature>
<dbReference type="SUPFAM" id="SSF53597">
    <property type="entry name" value="Dihydrofolate reductase-like"/>
    <property type="match status" value="1"/>
</dbReference>
<evidence type="ECO:0000256" key="6">
    <source>
        <dbReference type="ARBA" id="ARBA00023002"/>
    </source>
</evidence>
<accession>A0A3U9UWN1</accession>
<evidence type="ECO:0000256" key="4">
    <source>
        <dbReference type="ARBA" id="ARBA00022563"/>
    </source>
</evidence>
<dbReference type="AlphaFoldDB" id="A0A3U9UWN1"/>
<dbReference type="PROSITE" id="PS51330">
    <property type="entry name" value="DHFR_2"/>
    <property type="match status" value="1"/>
</dbReference>
<protein>
    <recommendedName>
        <fullName evidence="3">dihydrofolate reductase</fullName>
        <ecNumber evidence="3">1.5.1.3</ecNumber>
    </recommendedName>
</protein>
<dbReference type="GO" id="GO:0046452">
    <property type="term" value="P:dihydrofolate metabolic process"/>
    <property type="evidence" value="ECO:0007669"/>
    <property type="project" value="TreeGrafter"/>
</dbReference>
<dbReference type="InterPro" id="IPR024072">
    <property type="entry name" value="DHFR-like_dom_sf"/>
</dbReference>
<dbReference type="Gene3D" id="3.40.430.10">
    <property type="entry name" value="Dihydrofolate Reductase, subunit A"/>
    <property type="match status" value="1"/>
</dbReference>
<keyword evidence="5" id="KW-0521">NADP</keyword>
<dbReference type="GO" id="GO:0046655">
    <property type="term" value="P:folic acid metabolic process"/>
    <property type="evidence" value="ECO:0007669"/>
    <property type="project" value="TreeGrafter"/>
</dbReference>
<organism evidence="9">
    <name type="scientific">Salmonella enterica I</name>
    <dbReference type="NCBI Taxonomy" id="59201"/>
    <lineage>
        <taxon>Bacteria</taxon>
        <taxon>Pseudomonadati</taxon>
        <taxon>Pseudomonadota</taxon>
        <taxon>Gammaproteobacteria</taxon>
        <taxon>Enterobacterales</taxon>
        <taxon>Enterobacteriaceae</taxon>
        <taxon>Salmonella</taxon>
    </lineage>
</organism>
<comment type="pathway">
    <text evidence="1">Cofactor biosynthesis; tetrahydrofolate biosynthesis; 5,6,7,8-tetrahydrofolate from 7,8-dihydrofolate: step 1/1.</text>
</comment>
<evidence type="ECO:0000256" key="2">
    <source>
        <dbReference type="ARBA" id="ARBA00009539"/>
    </source>
</evidence>
<evidence type="ECO:0000256" key="5">
    <source>
        <dbReference type="ARBA" id="ARBA00022857"/>
    </source>
</evidence>
<keyword evidence="6" id="KW-0560">Oxidoreductase</keyword>
<evidence type="ECO:0000256" key="7">
    <source>
        <dbReference type="ARBA" id="ARBA00025067"/>
    </source>
</evidence>
<evidence type="ECO:0000313" key="9">
    <source>
        <dbReference type="EMBL" id="HAE1230424.1"/>
    </source>
</evidence>
<dbReference type="GO" id="GO:0006730">
    <property type="term" value="P:one-carbon metabolic process"/>
    <property type="evidence" value="ECO:0007669"/>
    <property type="project" value="UniProtKB-KW"/>
</dbReference>
<dbReference type="PRINTS" id="PR00070">
    <property type="entry name" value="DHFR"/>
</dbReference>
<dbReference type="GO" id="GO:0046654">
    <property type="term" value="P:tetrahydrofolate biosynthetic process"/>
    <property type="evidence" value="ECO:0007669"/>
    <property type="project" value="UniProtKB-UniPathway"/>
</dbReference>
<proteinExistence type="inferred from homology"/>
<evidence type="ECO:0000256" key="1">
    <source>
        <dbReference type="ARBA" id="ARBA00004903"/>
    </source>
</evidence>
<dbReference type="GO" id="GO:0050661">
    <property type="term" value="F:NADP binding"/>
    <property type="evidence" value="ECO:0007669"/>
    <property type="project" value="InterPro"/>
</dbReference>
<dbReference type="Pfam" id="PF00186">
    <property type="entry name" value="DHFR_1"/>
    <property type="match status" value="1"/>
</dbReference>
<dbReference type="GO" id="GO:0004146">
    <property type="term" value="F:dihydrofolate reductase activity"/>
    <property type="evidence" value="ECO:0007669"/>
    <property type="project" value="UniProtKB-EC"/>
</dbReference>
<dbReference type="EMBL" id="DAAQXC010000061">
    <property type="protein sequence ID" value="HAE1230424.1"/>
    <property type="molecule type" value="Genomic_DNA"/>
</dbReference>
<gene>
    <name evidence="9" type="ORF">G2927_24220</name>
</gene>
<feature type="domain" description="DHFR" evidence="8">
    <location>
        <begin position="1"/>
        <end position="139"/>
    </location>
</feature>
<dbReference type="InterPro" id="IPR012259">
    <property type="entry name" value="DHFR"/>
</dbReference>
<keyword evidence="4" id="KW-0554">One-carbon metabolism</keyword>
<comment type="function">
    <text evidence="7">Key enzyme in folate metabolism. Catalyzes an essential reaction for de novo glycine and purine synthesis, and for DNA precursor synthesis.</text>
</comment>
<dbReference type="InterPro" id="IPR001796">
    <property type="entry name" value="DHFR_dom"/>
</dbReference>